<dbReference type="SUPFAM" id="SSF48452">
    <property type="entry name" value="TPR-like"/>
    <property type="match status" value="1"/>
</dbReference>
<dbReference type="Proteomes" id="UP000218542">
    <property type="component" value="Unassembled WGS sequence"/>
</dbReference>
<reference evidence="2" key="1">
    <citation type="journal article" date="2017" name="Environ. Microbiol. Rep.">
        <title>Genetic Diversity of Marine Anaerobic Ammonium-Oxidizing Bacteria as Revealed by Genomic and Proteomic Analyses of 'Candidatus Scalindua japonica'.</title>
        <authorList>
            <person name="Oshiki M."/>
            <person name="Mizuto K."/>
            <person name="Kimura Z."/>
            <person name="Kindaichi T."/>
            <person name="Satoh H."/>
            <person name="Okabe S."/>
        </authorList>
    </citation>
    <scope>NUCLEOTIDE SEQUENCE [LARGE SCALE GENOMIC DNA]</scope>
    <source>
        <strain evidence="2">husup-a2</strain>
    </source>
</reference>
<sequence>MQINLKKHYAPSKNHTYPIFLSSICVDDNLDPKDRLKRLRKRIYEEAGACSQVYVDEIVKPRDIQSQDHLEAVDDLIERVREANIFICVLGGSRHGSPIKIDSLNSAVSFFEIELYQAALLEKEIHFFVLDEFNPDPRLKRLLDILNFAFPEWINRERLSEPKIIDHVKRLVGKKRRQKILWPLRIIRTPISRLVQALYIDRVRQAQNAQILFLDEQFESRTGGSNQQILSSLQHKLSTERNEGKRLTRLWVAIRELMSSPYTEIKDRQLLEYWDEILCEWARAGAWYGLHGDTPLGCLAALNSVAKIRQDLKEKYEKQLQPEKTIYPGGALASAKYSIAKRLFVKSDRAARLNEALDDIKISLKETGSDKTNLIAIRGSILRQLGKTTESIKDYKEVLKQREEQSASDSSIGEALSELGFGFLRQGHLLKGLQYTKDGVHYMRNGTTAGFLARGLKKLSLAYLANGRLIKAYDTWQECKKIAIRHETFDQI</sequence>
<dbReference type="AlphaFoldDB" id="A0A286U3L2"/>
<gene>
    <name evidence="1" type="ORF">SCALIN_C38_0034</name>
</gene>
<dbReference type="Gene3D" id="1.25.40.10">
    <property type="entry name" value="Tetratricopeptide repeat domain"/>
    <property type="match status" value="1"/>
</dbReference>
<dbReference type="RefSeq" id="WP_096896064.1">
    <property type="nucleotide sequence ID" value="NZ_BAOS01000038.1"/>
</dbReference>
<accession>A0A286U3L2</accession>
<dbReference type="OrthoDB" id="9979550at2"/>
<evidence type="ECO:0008006" key="3">
    <source>
        <dbReference type="Google" id="ProtNLM"/>
    </source>
</evidence>
<name>A0A286U3L2_9BACT</name>
<keyword evidence="2" id="KW-1185">Reference proteome</keyword>
<proteinExistence type="predicted"/>
<dbReference type="InterPro" id="IPR011990">
    <property type="entry name" value="TPR-like_helical_dom_sf"/>
</dbReference>
<comment type="caution">
    <text evidence="1">The sequence shown here is derived from an EMBL/GenBank/DDBJ whole genome shotgun (WGS) entry which is preliminary data.</text>
</comment>
<dbReference type="EMBL" id="BAOS01000038">
    <property type="protein sequence ID" value="GAX62671.1"/>
    <property type="molecule type" value="Genomic_DNA"/>
</dbReference>
<protein>
    <recommendedName>
        <fullName evidence="3">DUF4062 domain-containing protein</fullName>
    </recommendedName>
</protein>
<organism evidence="1 2">
    <name type="scientific">Candidatus Scalindua japonica</name>
    <dbReference type="NCBI Taxonomy" id="1284222"/>
    <lineage>
        <taxon>Bacteria</taxon>
        <taxon>Pseudomonadati</taxon>
        <taxon>Planctomycetota</taxon>
        <taxon>Candidatus Brocadiia</taxon>
        <taxon>Candidatus Brocadiales</taxon>
        <taxon>Candidatus Scalinduaceae</taxon>
        <taxon>Candidatus Scalindua</taxon>
    </lineage>
</organism>
<evidence type="ECO:0000313" key="2">
    <source>
        <dbReference type="Proteomes" id="UP000218542"/>
    </source>
</evidence>
<evidence type="ECO:0000313" key="1">
    <source>
        <dbReference type="EMBL" id="GAX62671.1"/>
    </source>
</evidence>